<name>A0A9Q0AMJ3_9PEZI</name>
<gene>
    <name evidence="1" type="ORF">JX265_008355</name>
</gene>
<dbReference type="EMBL" id="JAFIMR010000023">
    <property type="protein sequence ID" value="KAI1864631.1"/>
    <property type="molecule type" value="Genomic_DNA"/>
</dbReference>
<reference evidence="1" key="1">
    <citation type="submission" date="2021-03" db="EMBL/GenBank/DDBJ databases">
        <title>Revisited historic fungal species revealed as producer of novel bioactive compounds through whole genome sequencing and comparative genomics.</title>
        <authorList>
            <person name="Vignolle G.A."/>
            <person name="Hochenegger N."/>
            <person name="Mach R.L."/>
            <person name="Mach-Aigner A.R."/>
            <person name="Javad Rahimi M."/>
            <person name="Salim K.A."/>
            <person name="Chan C.M."/>
            <person name="Lim L.B.L."/>
            <person name="Cai F."/>
            <person name="Druzhinina I.S."/>
            <person name="U'Ren J.M."/>
            <person name="Derntl C."/>
        </authorList>
    </citation>
    <scope>NUCLEOTIDE SEQUENCE</scope>
    <source>
        <strain evidence="1">TUCIM 5799</strain>
    </source>
</reference>
<keyword evidence="2" id="KW-1185">Reference proteome</keyword>
<accession>A0A9Q0AMJ3</accession>
<organism evidence="1 2">
    <name type="scientific">Neoarthrinium moseri</name>
    <dbReference type="NCBI Taxonomy" id="1658444"/>
    <lineage>
        <taxon>Eukaryota</taxon>
        <taxon>Fungi</taxon>
        <taxon>Dikarya</taxon>
        <taxon>Ascomycota</taxon>
        <taxon>Pezizomycotina</taxon>
        <taxon>Sordariomycetes</taxon>
        <taxon>Xylariomycetidae</taxon>
        <taxon>Amphisphaeriales</taxon>
        <taxon>Apiosporaceae</taxon>
        <taxon>Neoarthrinium</taxon>
    </lineage>
</organism>
<proteinExistence type="predicted"/>
<protein>
    <submittedName>
        <fullName evidence="1">Uncharacterized protein</fullName>
    </submittedName>
</protein>
<dbReference type="AlphaFoldDB" id="A0A9Q0AMJ3"/>
<comment type="caution">
    <text evidence="1">The sequence shown here is derived from an EMBL/GenBank/DDBJ whole genome shotgun (WGS) entry which is preliminary data.</text>
</comment>
<dbReference type="Proteomes" id="UP000829685">
    <property type="component" value="Unassembled WGS sequence"/>
</dbReference>
<sequence>MYVADIHTDCSPRSVRFIDLLEDQVTQGIAHRRRLLGVVSAVDLAVDRISQDHSSNSDRKKYQHALSKGRKTASRVRDFLSGAKHLHEGPFVELSEDAIISGSPYPGVTRDREGVTSFHKMIFHFPYQAMGVSKVRDNSAQMLHISCPGFNADSVLVDQFGRATYDSITIISGMCLFSEKILRSSIMDKGSLDISKLYYPRPTLYEMEVIARSASVIADIAAQMLARDAVSKKVSFQIVLDLPSWHYYQIVHDSFVAGQCSSAEALDWLQALELRCEQMAVVFGNAVRHEIDERGVGSGSYEILVAPGTASVGSTIQSSLMHNTVPDINECLASVCQMEGESWAAFYSLVPEKEKPQTFKSLGFLFYVYEAIRPALRHLRTTSDTRRSGSTARPLIISVDDRAERKIYSKSQDLIKKIRKASNVASSPTLIEVYVARRVFFDGNADGGSLYWNDPSPDYLGPRSFKDSARLYGQPELQVWQIIRALYGNECALNLERWFLEVGLFPRHLEL</sequence>
<evidence type="ECO:0000313" key="2">
    <source>
        <dbReference type="Proteomes" id="UP000829685"/>
    </source>
</evidence>
<evidence type="ECO:0000313" key="1">
    <source>
        <dbReference type="EMBL" id="KAI1864631.1"/>
    </source>
</evidence>